<organism evidence="2">
    <name type="scientific">Marseillevirus LCMAC101</name>
    <dbReference type="NCBI Taxonomy" id="2506602"/>
    <lineage>
        <taxon>Viruses</taxon>
        <taxon>Varidnaviria</taxon>
        <taxon>Bamfordvirae</taxon>
        <taxon>Nucleocytoviricota</taxon>
        <taxon>Megaviricetes</taxon>
        <taxon>Pimascovirales</taxon>
        <taxon>Pimascovirales incertae sedis</taxon>
        <taxon>Marseilleviridae</taxon>
    </lineage>
</organism>
<keyword evidence="2" id="KW-0378">Hydrolase</keyword>
<accession>A0A481YSD4</accession>
<dbReference type="EMBL" id="MK500330">
    <property type="protein sequence ID" value="QBK86128.1"/>
    <property type="molecule type" value="Genomic_DNA"/>
</dbReference>
<feature type="domain" description="Treble clef zinc finger" evidence="1">
    <location>
        <begin position="232"/>
        <end position="291"/>
    </location>
</feature>
<name>A0A481YSD4_9VIRU</name>
<feature type="domain" description="Treble clef zinc finger" evidence="1">
    <location>
        <begin position="380"/>
        <end position="436"/>
    </location>
</feature>
<dbReference type="InterPro" id="IPR025487">
    <property type="entry name" value="DUF4379"/>
</dbReference>
<proteinExistence type="predicted"/>
<gene>
    <name evidence="2" type="ORF">LCMAC101_07230</name>
</gene>
<dbReference type="Pfam" id="PF14311">
    <property type="entry name" value="DUF4379"/>
    <property type="match status" value="6"/>
</dbReference>
<feature type="domain" description="Treble clef zinc finger" evidence="1">
    <location>
        <begin position="158"/>
        <end position="217"/>
    </location>
</feature>
<evidence type="ECO:0000313" key="2">
    <source>
        <dbReference type="EMBL" id="QBK86128.1"/>
    </source>
</evidence>
<evidence type="ECO:0000259" key="1">
    <source>
        <dbReference type="Pfam" id="PF14311"/>
    </source>
</evidence>
<keyword evidence="2" id="KW-0255">Endonuclease</keyword>
<sequence length="583" mass="68901">MERRRENFNQILDEWDHEKNGDPENYSSGSNKKVWWVCEENPCGCHRWEATIANRTGKDKQGCPYCSKRKLCPHNNLLAVRPILCEEWNYKMNPFSPENYPPSSNKKVWWKCKKENCGCHVWEASICDRTGKVKRGCPYCSNKKLCPHNNLLVTYPEICEEWDKKNLYSPEKYSPKSNKKVWWFCRKENPCGCHKWETTIANRTGSNKNGCPYCSNKKLCPHNNLLVTYPEICKEWHKKNPDPPEKYSPSANKKVWWICKNKKNLCGCHQWEATINNRTGADKTGCPYCEHRKLCSHNNLLTAYPELCKEWDKNNLDPPEKYSPGSNKKVWWICRKNPCGCHQWKATINNRTCKNKRGCPYCSNKKLCSHNNLLAMYPEICKEWNKKNLYPPEKYSPHSGKKVQWICKKDPNKFHNWKSSICSRTGKYKTGCPICNFSKGEIAIANYLTLHKIKFIPQKKFDGCVSRTHLPFDFYLPKYNTLIEFDGIQHFEDIDYFYEYQGETLKYRIYKDKLKLKFCLENKIILLRITYEEIDIIDNILDVVMNNHIEDLFLFDIKNELGEKTSLHYIDQFEEVCANRNYA</sequence>
<feature type="domain" description="Treble clef zinc finger" evidence="1">
    <location>
        <begin position="11"/>
        <end position="69"/>
    </location>
</feature>
<dbReference type="GO" id="GO:0004519">
    <property type="term" value="F:endonuclease activity"/>
    <property type="evidence" value="ECO:0007669"/>
    <property type="project" value="UniProtKB-KW"/>
</dbReference>
<keyword evidence="2" id="KW-0540">Nuclease</keyword>
<dbReference type="PANTHER" id="PTHR37317:SF1">
    <property type="entry name" value="ZINC-RIBBON DOMAIN-CONTAINING PROTEIN-RELATED"/>
    <property type="match status" value="1"/>
</dbReference>
<dbReference type="PANTHER" id="PTHR37317">
    <property type="entry name" value="BLR8090 PROTEIN"/>
    <property type="match status" value="1"/>
</dbReference>
<reference evidence="2" key="1">
    <citation type="journal article" date="2019" name="MBio">
        <title>Virus Genomes from Deep Sea Sediments Expand the Ocean Megavirome and Support Independent Origins of Viral Gigantism.</title>
        <authorList>
            <person name="Backstrom D."/>
            <person name="Yutin N."/>
            <person name="Jorgensen S.L."/>
            <person name="Dharamshi J."/>
            <person name="Homa F."/>
            <person name="Zaremba-Niedwiedzka K."/>
            <person name="Spang A."/>
            <person name="Wolf Y.I."/>
            <person name="Koonin E.V."/>
            <person name="Ettema T.J."/>
        </authorList>
    </citation>
    <scope>NUCLEOTIDE SEQUENCE</scope>
</reference>
<feature type="domain" description="Treble clef zinc finger" evidence="1">
    <location>
        <begin position="307"/>
        <end position="365"/>
    </location>
</feature>
<dbReference type="Gene3D" id="3.40.960.10">
    <property type="entry name" value="VSR Endonuclease"/>
    <property type="match status" value="1"/>
</dbReference>
<protein>
    <submittedName>
        <fullName evidence="2">Restriction endonuclease</fullName>
    </submittedName>
</protein>
<feature type="domain" description="Treble clef zinc finger" evidence="1">
    <location>
        <begin position="84"/>
        <end position="143"/>
    </location>
</feature>